<evidence type="ECO:0000313" key="6">
    <source>
        <dbReference type="Proteomes" id="UP000294911"/>
    </source>
</evidence>
<gene>
    <name evidence="5" type="ORF">EV191_10445</name>
</gene>
<protein>
    <submittedName>
        <fullName evidence="5">Bile acid-coenzyme A ligase</fullName>
    </submittedName>
</protein>
<dbReference type="Gene3D" id="3.40.50.12780">
    <property type="entry name" value="N-terminal domain of ligase-like"/>
    <property type="match status" value="1"/>
</dbReference>
<proteinExistence type="inferred from homology"/>
<reference evidence="5 6" key="1">
    <citation type="submission" date="2019-03" db="EMBL/GenBank/DDBJ databases">
        <title>Genomic Encyclopedia of Type Strains, Phase IV (KMG-IV): sequencing the most valuable type-strain genomes for metagenomic binning, comparative biology and taxonomic classification.</title>
        <authorList>
            <person name="Goeker M."/>
        </authorList>
    </citation>
    <scope>NUCLEOTIDE SEQUENCE [LARGE SCALE GENOMIC DNA]</scope>
    <source>
        <strain evidence="5 6">DSM 45765</strain>
    </source>
</reference>
<feature type="domain" description="AMP-dependent synthetase/ligase" evidence="3">
    <location>
        <begin position="11"/>
        <end position="336"/>
    </location>
</feature>
<dbReference type="InterPro" id="IPR025110">
    <property type="entry name" value="AMP-bd_C"/>
</dbReference>
<evidence type="ECO:0000256" key="1">
    <source>
        <dbReference type="ARBA" id="ARBA00006432"/>
    </source>
</evidence>
<dbReference type="Gene3D" id="3.30.300.30">
    <property type="match status" value="1"/>
</dbReference>
<dbReference type="GO" id="GO:0006631">
    <property type="term" value="P:fatty acid metabolic process"/>
    <property type="evidence" value="ECO:0007669"/>
    <property type="project" value="TreeGrafter"/>
</dbReference>
<accession>A0A4R2QWY7</accession>
<dbReference type="EMBL" id="SLXQ01000004">
    <property type="protein sequence ID" value="TCP53478.1"/>
    <property type="molecule type" value="Genomic_DNA"/>
</dbReference>
<evidence type="ECO:0000259" key="4">
    <source>
        <dbReference type="Pfam" id="PF13193"/>
    </source>
</evidence>
<dbReference type="Proteomes" id="UP000294911">
    <property type="component" value="Unassembled WGS sequence"/>
</dbReference>
<dbReference type="InterPro" id="IPR000873">
    <property type="entry name" value="AMP-dep_synth/lig_dom"/>
</dbReference>
<sequence>MSLSRIISRLAADQAEQPAVICGAAAITYRELDRRTNQLARSFAQRGVTHGDMVTIALPNSIEFYLALVATWKLGATPQPVSWQLPEHERASIVELAEPKLVVGADVAGWPSAEVALAGDASTGLDDSALPDAISPAWKAMTSGGSTGTPKLIVAEQPGVFPPEPGAAFGMRPGDQQLVAGPLYHNGPLLFSTLGLCMGHTLIVLEKFRADAALEMIARHRVSWLMLVPTMMSRILRAVRRNGGRDDLSALRAVWHMAAPCPNWLKQAWIDLVGPDVLYELYATTEGVAATAITGREWLDHKGSVGKPVLGEIVILDSAGEPVPPGTVGEIFMRSAEPSYRYIGARTRRVDGWESVGDLGWLDTDGFLYISDRRTDMIVSGGANIYPAEVEGAIEAHPLVGSCVVVGIPDDDLGQRVHAVIQTYGELSESELLGQLAGKLVRYKIPRSVEFVSKPLRDDAGKVRRSEVRATAIARMYITEHGPTDGRGG</sequence>
<dbReference type="PANTHER" id="PTHR43201">
    <property type="entry name" value="ACYL-COA SYNTHETASE"/>
    <property type="match status" value="1"/>
</dbReference>
<dbReference type="SUPFAM" id="SSF56801">
    <property type="entry name" value="Acetyl-CoA synthetase-like"/>
    <property type="match status" value="1"/>
</dbReference>
<evidence type="ECO:0000259" key="3">
    <source>
        <dbReference type="Pfam" id="PF00501"/>
    </source>
</evidence>
<keyword evidence="6" id="KW-1185">Reference proteome</keyword>
<dbReference type="InterPro" id="IPR045851">
    <property type="entry name" value="AMP-bd_C_sf"/>
</dbReference>
<dbReference type="InterPro" id="IPR042099">
    <property type="entry name" value="ANL_N_sf"/>
</dbReference>
<dbReference type="GO" id="GO:0031956">
    <property type="term" value="F:medium-chain fatty acid-CoA ligase activity"/>
    <property type="evidence" value="ECO:0007669"/>
    <property type="project" value="TreeGrafter"/>
</dbReference>
<keyword evidence="2 5" id="KW-0436">Ligase</keyword>
<feature type="domain" description="AMP-binding enzyme C-terminal" evidence="4">
    <location>
        <begin position="389"/>
        <end position="454"/>
    </location>
</feature>
<evidence type="ECO:0000313" key="5">
    <source>
        <dbReference type="EMBL" id="TCP53478.1"/>
    </source>
</evidence>
<dbReference type="Pfam" id="PF00501">
    <property type="entry name" value="AMP-binding"/>
    <property type="match status" value="1"/>
</dbReference>
<comment type="caution">
    <text evidence="5">The sequence shown here is derived from an EMBL/GenBank/DDBJ whole genome shotgun (WGS) entry which is preliminary data.</text>
</comment>
<comment type="similarity">
    <text evidence="1">Belongs to the ATP-dependent AMP-binding enzyme family.</text>
</comment>
<dbReference type="Pfam" id="PF13193">
    <property type="entry name" value="AMP-binding_C"/>
    <property type="match status" value="1"/>
</dbReference>
<organism evidence="5 6">
    <name type="scientific">Tamaricihabitans halophyticus</name>
    <dbReference type="NCBI Taxonomy" id="1262583"/>
    <lineage>
        <taxon>Bacteria</taxon>
        <taxon>Bacillati</taxon>
        <taxon>Actinomycetota</taxon>
        <taxon>Actinomycetes</taxon>
        <taxon>Pseudonocardiales</taxon>
        <taxon>Pseudonocardiaceae</taxon>
        <taxon>Tamaricihabitans</taxon>
    </lineage>
</organism>
<dbReference type="PANTHER" id="PTHR43201:SF5">
    <property type="entry name" value="MEDIUM-CHAIN ACYL-COA LIGASE ACSF2, MITOCHONDRIAL"/>
    <property type="match status" value="1"/>
</dbReference>
<name>A0A4R2QWY7_9PSEU</name>
<evidence type="ECO:0000256" key="2">
    <source>
        <dbReference type="ARBA" id="ARBA00022598"/>
    </source>
</evidence>
<dbReference type="AlphaFoldDB" id="A0A4R2QWY7"/>